<dbReference type="SUPFAM" id="SSF53850">
    <property type="entry name" value="Periplasmic binding protein-like II"/>
    <property type="match status" value="1"/>
</dbReference>
<protein>
    <submittedName>
        <fullName evidence="6">Transporter substrate-binding domain-containing protein</fullName>
    </submittedName>
</protein>
<evidence type="ECO:0000256" key="1">
    <source>
        <dbReference type="ARBA" id="ARBA00004196"/>
    </source>
</evidence>
<organism evidence="6 7">
    <name type="scientific">Qingrenia yutianensis</name>
    <dbReference type="NCBI Taxonomy" id="2763676"/>
    <lineage>
        <taxon>Bacteria</taxon>
        <taxon>Bacillati</taxon>
        <taxon>Bacillota</taxon>
        <taxon>Clostridia</taxon>
        <taxon>Eubacteriales</taxon>
        <taxon>Oscillospiraceae</taxon>
        <taxon>Qingrenia</taxon>
    </lineage>
</organism>
<dbReference type="EMBL" id="JACRTE010000005">
    <property type="protein sequence ID" value="MBC8596348.1"/>
    <property type="molecule type" value="Genomic_DNA"/>
</dbReference>
<accession>A0A926F8R1</accession>
<evidence type="ECO:0000313" key="7">
    <source>
        <dbReference type="Proteomes" id="UP000647416"/>
    </source>
</evidence>
<dbReference type="PROSITE" id="PS01039">
    <property type="entry name" value="SBP_BACTERIAL_3"/>
    <property type="match status" value="1"/>
</dbReference>
<feature type="domain" description="Solute-binding protein family 3/N-terminal" evidence="5">
    <location>
        <begin position="47"/>
        <end position="213"/>
    </location>
</feature>
<evidence type="ECO:0000256" key="3">
    <source>
        <dbReference type="ARBA" id="ARBA00022729"/>
    </source>
</evidence>
<name>A0A926F8R1_9FIRM</name>
<evidence type="ECO:0000256" key="2">
    <source>
        <dbReference type="ARBA" id="ARBA00010333"/>
    </source>
</evidence>
<keyword evidence="3" id="KW-0732">Signal</keyword>
<dbReference type="InterPro" id="IPR018313">
    <property type="entry name" value="SBP_3_CS"/>
</dbReference>
<sequence length="213" mass="23446">MKELYNDGTLKTIAEKYDLADNLLEPKDVPSKASGESDLDYIKKNGKMIIGYTVYDPMNYTNDKGEFVGFDTEFAEAVCAKMGVTPEFVEINWDTKEIELNAKSIDCIWNGFTISDEREENIDFSAPYILNKQVVVIRKADKDKYTDTASLSNAKLAAETSSAGEGAIKDDENLSKASYTAVPKQTDALLEVKASTVDAAVLDYTLANSMVGK</sequence>
<dbReference type="Proteomes" id="UP000647416">
    <property type="component" value="Unassembled WGS sequence"/>
</dbReference>
<reference evidence="6" key="1">
    <citation type="submission" date="2020-08" db="EMBL/GenBank/DDBJ databases">
        <title>Genome public.</title>
        <authorList>
            <person name="Liu C."/>
            <person name="Sun Q."/>
        </authorList>
    </citation>
    <scope>NUCLEOTIDE SEQUENCE</scope>
    <source>
        <strain evidence="6">NSJ-50</strain>
    </source>
</reference>
<comment type="similarity">
    <text evidence="2 4">Belongs to the bacterial solute-binding protein 3 family.</text>
</comment>
<comment type="caution">
    <text evidence="6">The sequence shown here is derived from an EMBL/GenBank/DDBJ whole genome shotgun (WGS) entry which is preliminary data.</text>
</comment>
<dbReference type="SMART" id="SM00062">
    <property type="entry name" value="PBPb"/>
    <property type="match status" value="1"/>
</dbReference>
<keyword evidence="7" id="KW-1185">Reference proteome</keyword>
<proteinExistence type="inferred from homology"/>
<dbReference type="PANTHER" id="PTHR35936:SF19">
    <property type="entry name" value="AMINO-ACID-BINDING PROTEIN YXEM-RELATED"/>
    <property type="match status" value="1"/>
</dbReference>
<dbReference type="PANTHER" id="PTHR35936">
    <property type="entry name" value="MEMBRANE-BOUND LYTIC MUREIN TRANSGLYCOSYLASE F"/>
    <property type="match status" value="1"/>
</dbReference>
<evidence type="ECO:0000259" key="5">
    <source>
        <dbReference type="SMART" id="SM00062"/>
    </source>
</evidence>
<dbReference type="AlphaFoldDB" id="A0A926F8R1"/>
<dbReference type="InterPro" id="IPR001638">
    <property type="entry name" value="Solute-binding_3/MltF_N"/>
</dbReference>
<comment type="subcellular location">
    <subcellularLocation>
        <location evidence="1">Cell envelope</location>
    </subcellularLocation>
</comment>
<evidence type="ECO:0000256" key="4">
    <source>
        <dbReference type="RuleBase" id="RU003744"/>
    </source>
</evidence>
<gene>
    <name evidence="6" type="ORF">H8706_05635</name>
</gene>
<dbReference type="Pfam" id="PF00497">
    <property type="entry name" value="SBP_bac_3"/>
    <property type="match status" value="1"/>
</dbReference>
<evidence type="ECO:0000313" key="6">
    <source>
        <dbReference type="EMBL" id="MBC8596348.1"/>
    </source>
</evidence>
<dbReference type="Gene3D" id="3.40.190.10">
    <property type="entry name" value="Periplasmic binding protein-like II"/>
    <property type="match status" value="2"/>
</dbReference>
<dbReference type="GO" id="GO:0030313">
    <property type="term" value="C:cell envelope"/>
    <property type="evidence" value="ECO:0007669"/>
    <property type="project" value="UniProtKB-SubCell"/>
</dbReference>